<dbReference type="AlphaFoldDB" id="A0A7R9HG69"/>
<feature type="compositionally biased region" description="Basic and acidic residues" evidence="4">
    <location>
        <begin position="124"/>
        <end position="133"/>
    </location>
</feature>
<dbReference type="PROSITE" id="PS00018">
    <property type="entry name" value="EF_HAND_1"/>
    <property type="match status" value="1"/>
</dbReference>
<protein>
    <recommendedName>
        <fullName evidence="7">Multiple coagulation factor deficiency protein 2</fullName>
    </recommendedName>
</protein>
<keyword evidence="3" id="KW-0106">Calcium</keyword>
<evidence type="ECO:0000256" key="5">
    <source>
        <dbReference type="SAM" id="SignalP"/>
    </source>
</evidence>
<dbReference type="InterPro" id="IPR052110">
    <property type="entry name" value="MCFD2-like"/>
</dbReference>
<reference evidence="6" key="1">
    <citation type="submission" date="2020-11" db="EMBL/GenBank/DDBJ databases">
        <authorList>
            <person name="Tran Van P."/>
        </authorList>
    </citation>
    <scope>NUCLEOTIDE SEQUENCE</scope>
</reference>
<dbReference type="Gene3D" id="1.10.238.10">
    <property type="entry name" value="EF-hand"/>
    <property type="match status" value="1"/>
</dbReference>
<dbReference type="InterPro" id="IPR011992">
    <property type="entry name" value="EF-hand-dom_pair"/>
</dbReference>
<keyword evidence="1 5" id="KW-0732">Signal</keyword>
<dbReference type="PANTHER" id="PTHR23104:SF1">
    <property type="entry name" value="EF-HAND DOMAIN-CONTAINING PROTEIN"/>
    <property type="match status" value="1"/>
</dbReference>
<evidence type="ECO:0000313" key="6">
    <source>
        <dbReference type="EMBL" id="CAD7418256.1"/>
    </source>
</evidence>
<dbReference type="SUPFAM" id="SSF47473">
    <property type="entry name" value="EF-hand"/>
    <property type="match status" value="1"/>
</dbReference>
<dbReference type="PANTHER" id="PTHR23104">
    <property type="entry name" value="MULTIPLE COAGULATION FACTOR DEFICIENCY PROTEIN 2 NEURAL STEM CELL DERIVED NEURONAL SURVIVAL PROTEIN"/>
    <property type="match status" value="1"/>
</dbReference>
<feature type="compositionally biased region" description="Basic residues" evidence="4">
    <location>
        <begin position="21"/>
        <end position="39"/>
    </location>
</feature>
<feature type="region of interest" description="Disordered" evidence="4">
    <location>
        <begin position="113"/>
        <end position="133"/>
    </location>
</feature>
<evidence type="ECO:0000256" key="4">
    <source>
        <dbReference type="SAM" id="MobiDB-lite"/>
    </source>
</evidence>
<feature type="chain" id="PRO_5030776682" description="Multiple coagulation factor deficiency protein 2" evidence="5">
    <location>
        <begin position="19"/>
        <end position="187"/>
    </location>
</feature>
<sequence>MQLWPLLLTLVSVSPSSGHQRGPHHPRGGKSFTHQHYRPHKTDGEEAPKLTQDTDLLRDTDHIREDMGEWVTKEDTQKMTPEELEFHYFKLHDFDNNTKLDGLEILQAIHHTVHSESEEGAGDGEEKSADHQQRQDDFQYFVDLIDQVLAEDDLDNDGYLSYVEYVVGRKKNEHKNHGKYNRPHPQS</sequence>
<keyword evidence="2" id="KW-0677">Repeat</keyword>
<name>A0A7R9HG69_TIMPO</name>
<accession>A0A7R9HG69</accession>
<dbReference type="EMBL" id="OD016340">
    <property type="protein sequence ID" value="CAD7418256.1"/>
    <property type="molecule type" value="Genomic_DNA"/>
</dbReference>
<organism evidence="6">
    <name type="scientific">Timema poppense</name>
    <name type="common">Walking stick</name>
    <dbReference type="NCBI Taxonomy" id="170557"/>
    <lineage>
        <taxon>Eukaryota</taxon>
        <taxon>Metazoa</taxon>
        <taxon>Ecdysozoa</taxon>
        <taxon>Arthropoda</taxon>
        <taxon>Hexapoda</taxon>
        <taxon>Insecta</taxon>
        <taxon>Pterygota</taxon>
        <taxon>Neoptera</taxon>
        <taxon>Polyneoptera</taxon>
        <taxon>Phasmatodea</taxon>
        <taxon>Timematodea</taxon>
        <taxon>Timematoidea</taxon>
        <taxon>Timematidae</taxon>
        <taxon>Timema</taxon>
    </lineage>
</organism>
<evidence type="ECO:0000256" key="2">
    <source>
        <dbReference type="ARBA" id="ARBA00022737"/>
    </source>
</evidence>
<dbReference type="InterPro" id="IPR018247">
    <property type="entry name" value="EF_Hand_1_Ca_BS"/>
</dbReference>
<evidence type="ECO:0008006" key="7">
    <source>
        <dbReference type="Google" id="ProtNLM"/>
    </source>
</evidence>
<proteinExistence type="predicted"/>
<gene>
    <name evidence="6" type="ORF">TPSB3V08_LOCUS12288</name>
</gene>
<evidence type="ECO:0000256" key="3">
    <source>
        <dbReference type="ARBA" id="ARBA00022837"/>
    </source>
</evidence>
<feature type="signal peptide" evidence="5">
    <location>
        <begin position="1"/>
        <end position="18"/>
    </location>
</feature>
<feature type="region of interest" description="Disordered" evidence="4">
    <location>
        <begin position="14"/>
        <end position="51"/>
    </location>
</feature>
<evidence type="ECO:0000256" key="1">
    <source>
        <dbReference type="ARBA" id="ARBA00022729"/>
    </source>
</evidence>